<feature type="domain" description="mRNA decapping protein 2 Box A" evidence="1">
    <location>
        <begin position="20"/>
        <end position="119"/>
    </location>
</feature>
<dbReference type="SUPFAM" id="SSF140586">
    <property type="entry name" value="Dcp2 domain-like"/>
    <property type="match status" value="1"/>
</dbReference>
<comment type="caution">
    <text evidence="2">The sequence shown here is derived from an EMBL/GenBank/DDBJ whole genome shotgun (WGS) entry which is preliminary data.</text>
</comment>
<dbReference type="Proteomes" id="UP001141552">
    <property type="component" value="Unassembled WGS sequence"/>
</dbReference>
<accession>A0A9Q0GFC1</accession>
<evidence type="ECO:0000313" key="3">
    <source>
        <dbReference type="Proteomes" id="UP001141552"/>
    </source>
</evidence>
<organism evidence="2 3">
    <name type="scientific">Turnera subulata</name>
    <dbReference type="NCBI Taxonomy" id="218843"/>
    <lineage>
        <taxon>Eukaryota</taxon>
        <taxon>Viridiplantae</taxon>
        <taxon>Streptophyta</taxon>
        <taxon>Embryophyta</taxon>
        <taxon>Tracheophyta</taxon>
        <taxon>Spermatophyta</taxon>
        <taxon>Magnoliopsida</taxon>
        <taxon>eudicotyledons</taxon>
        <taxon>Gunneridae</taxon>
        <taxon>Pentapetalae</taxon>
        <taxon>rosids</taxon>
        <taxon>fabids</taxon>
        <taxon>Malpighiales</taxon>
        <taxon>Passifloraceae</taxon>
        <taxon>Turnera</taxon>
    </lineage>
</organism>
<dbReference type="InterPro" id="IPR007722">
    <property type="entry name" value="DCP2_BoxA"/>
</dbReference>
<evidence type="ECO:0000259" key="1">
    <source>
        <dbReference type="SMART" id="SM01125"/>
    </source>
</evidence>
<keyword evidence="3" id="KW-1185">Reference proteome</keyword>
<dbReference type="OrthoDB" id="18996at2759"/>
<dbReference type="EMBL" id="JAKUCV010000719">
    <property type="protein sequence ID" value="KAJ4849025.1"/>
    <property type="molecule type" value="Genomic_DNA"/>
</dbReference>
<reference evidence="2" key="1">
    <citation type="submission" date="2022-02" db="EMBL/GenBank/DDBJ databases">
        <authorList>
            <person name="Henning P.M."/>
            <person name="McCubbin A.G."/>
            <person name="Shore J.S."/>
        </authorList>
    </citation>
    <scope>NUCLEOTIDE SEQUENCE</scope>
    <source>
        <strain evidence="2">F60SS</strain>
        <tissue evidence="2">Leaves</tissue>
    </source>
</reference>
<dbReference type="GO" id="GO:0005737">
    <property type="term" value="C:cytoplasm"/>
    <property type="evidence" value="ECO:0007669"/>
    <property type="project" value="TreeGrafter"/>
</dbReference>
<dbReference type="PANTHER" id="PTHR23114:SF17">
    <property type="entry name" value="M7GPPPN-MRNA HYDROLASE"/>
    <property type="match status" value="1"/>
</dbReference>
<dbReference type="InterPro" id="IPR036189">
    <property type="entry name" value="DCP2_BoxA_sf"/>
</dbReference>
<sequence length="140" mass="15978">MSGLNLSSSAPLKNGGNPPQELLDDLCSRFVLNVPKEDQQSFERILFLVEYAHWFYEDNSVENNPSLKSFTLKEFTSLSQRMKQPREGKEASSHQDAAESLVSRVQLCHSARGKFQHYKVIPYLKAQICNGDGLHWNLHQ</sequence>
<dbReference type="SMART" id="SM01125">
    <property type="entry name" value="DCP2"/>
    <property type="match status" value="1"/>
</dbReference>
<dbReference type="GO" id="GO:0016787">
    <property type="term" value="F:hydrolase activity"/>
    <property type="evidence" value="ECO:0007669"/>
    <property type="project" value="InterPro"/>
</dbReference>
<dbReference type="GO" id="GO:0000290">
    <property type="term" value="P:deadenylation-dependent decapping of nuclear-transcribed mRNA"/>
    <property type="evidence" value="ECO:0007669"/>
    <property type="project" value="TreeGrafter"/>
</dbReference>
<reference evidence="2" key="2">
    <citation type="journal article" date="2023" name="Plants (Basel)">
        <title>Annotation of the Turnera subulata (Passifloraceae) Draft Genome Reveals the S-Locus Evolved after the Divergence of Turneroideae from Passifloroideae in a Stepwise Manner.</title>
        <authorList>
            <person name="Henning P.M."/>
            <person name="Roalson E.H."/>
            <person name="Mir W."/>
            <person name="McCubbin A.G."/>
            <person name="Shore J.S."/>
        </authorList>
    </citation>
    <scope>NUCLEOTIDE SEQUENCE</scope>
    <source>
        <strain evidence="2">F60SS</strain>
    </source>
</reference>
<dbReference type="Pfam" id="PF05026">
    <property type="entry name" value="DCP2"/>
    <property type="match status" value="1"/>
</dbReference>
<evidence type="ECO:0000313" key="2">
    <source>
        <dbReference type="EMBL" id="KAJ4849025.1"/>
    </source>
</evidence>
<proteinExistence type="predicted"/>
<dbReference type="AlphaFoldDB" id="A0A9Q0GFC1"/>
<gene>
    <name evidence="2" type="ORF">Tsubulata_038844</name>
</gene>
<protein>
    <recommendedName>
        <fullName evidence="1">mRNA decapping protein 2 Box A domain-containing protein</fullName>
    </recommendedName>
</protein>
<dbReference type="GO" id="GO:0003723">
    <property type="term" value="F:RNA binding"/>
    <property type="evidence" value="ECO:0007669"/>
    <property type="project" value="InterPro"/>
</dbReference>
<dbReference type="GO" id="GO:0030145">
    <property type="term" value="F:manganese ion binding"/>
    <property type="evidence" value="ECO:0007669"/>
    <property type="project" value="InterPro"/>
</dbReference>
<dbReference type="PANTHER" id="PTHR23114">
    <property type="entry name" value="M7GPPPN-MRNA HYDROLASE"/>
    <property type="match status" value="1"/>
</dbReference>
<name>A0A9Q0GFC1_9ROSI</name>
<dbReference type="Gene3D" id="1.10.10.1050">
    <property type="entry name" value="Dcp2, box A domain"/>
    <property type="match status" value="1"/>
</dbReference>